<evidence type="ECO:0000256" key="3">
    <source>
        <dbReference type="ARBA" id="ARBA00022729"/>
    </source>
</evidence>
<reference evidence="6" key="1">
    <citation type="submission" date="2021-03" db="UniProtKB">
        <authorList>
            <consortium name="EnsemblPlants"/>
        </authorList>
    </citation>
    <scope>IDENTIFICATION</scope>
</reference>
<feature type="chain" id="PRO_5030952576" evidence="5">
    <location>
        <begin position="34"/>
        <end position="96"/>
    </location>
</feature>
<evidence type="ECO:0000256" key="1">
    <source>
        <dbReference type="ARBA" id="ARBA00004239"/>
    </source>
</evidence>
<sequence length="96" mass="10277">MASFSSSSSSSLLKTIFLITILVIALFSGSSSATRPGKTFTVGREGSTESGTDCNMLRPKNMTAFRFRGQTFNFFPKGAPIPPSGPSKRHNSVPEN</sequence>
<evidence type="ECO:0000313" key="7">
    <source>
        <dbReference type="Proteomes" id="UP000596661"/>
    </source>
</evidence>
<keyword evidence="7" id="KW-1185">Reference proteome</keyword>
<keyword evidence="2" id="KW-0964">Secreted</keyword>
<evidence type="ECO:0000256" key="5">
    <source>
        <dbReference type="SAM" id="SignalP"/>
    </source>
</evidence>
<dbReference type="GO" id="GO:0005576">
    <property type="term" value="C:extracellular region"/>
    <property type="evidence" value="ECO:0007669"/>
    <property type="project" value="UniProtKB-SubCell"/>
</dbReference>
<protein>
    <submittedName>
        <fullName evidence="6">Uncharacterized protein</fullName>
    </submittedName>
</protein>
<dbReference type="GO" id="GO:0010227">
    <property type="term" value="P:floral organ abscission"/>
    <property type="evidence" value="ECO:0007669"/>
    <property type="project" value="InterPro"/>
</dbReference>
<dbReference type="EnsemblPlants" id="novel_model_7019_5bd9a17a">
    <property type="protein sequence ID" value="cds.novel_model_7019_5bd9a17a"/>
    <property type="gene ID" value="novel_gene_3695_5bd9a17a"/>
</dbReference>
<name>A0A803RAE6_CANSA</name>
<dbReference type="Gramene" id="novel_model_7019_5bd9a17a">
    <property type="protein sequence ID" value="cds.novel_model_7019_5bd9a17a"/>
    <property type="gene ID" value="novel_gene_3695_5bd9a17a"/>
</dbReference>
<dbReference type="PANTHER" id="PTHR33599">
    <property type="entry name" value="PROTEIN IDA-LIKE 5"/>
    <property type="match status" value="1"/>
</dbReference>
<keyword evidence="3 5" id="KW-0732">Signal</keyword>
<evidence type="ECO:0000256" key="4">
    <source>
        <dbReference type="SAM" id="MobiDB-lite"/>
    </source>
</evidence>
<feature type="compositionally biased region" description="Basic residues" evidence="4">
    <location>
        <begin position="87"/>
        <end position="96"/>
    </location>
</feature>
<comment type="subcellular location">
    <subcellularLocation>
        <location evidence="1">Secreted</location>
        <location evidence="1">Extracellular space</location>
    </subcellularLocation>
</comment>
<dbReference type="Proteomes" id="UP000596661">
    <property type="component" value="Unassembled WGS sequence"/>
</dbReference>
<dbReference type="OMA" id="GQMFNFF"/>
<evidence type="ECO:0000256" key="2">
    <source>
        <dbReference type="ARBA" id="ARBA00022525"/>
    </source>
</evidence>
<organism evidence="6 7">
    <name type="scientific">Cannabis sativa</name>
    <name type="common">Hemp</name>
    <name type="synonym">Marijuana</name>
    <dbReference type="NCBI Taxonomy" id="3483"/>
    <lineage>
        <taxon>Eukaryota</taxon>
        <taxon>Viridiplantae</taxon>
        <taxon>Streptophyta</taxon>
        <taxon>Embryophyta</taxon>
        <taxon>Tracheophyta</taxon>
        <taxon>Spermatophyta</taxon>
        <taxon>Magnoliopsida</taxon>
        <taxon>eudicotyledons</taxon>
        <taxon>Gunneridae</taxon>
        <taxon>Pentapetalae</taxon>
        <taxon>rosids</taxon>
        <taxon>fabids</taxon>
        <taxon>Rosales</taxon>
        <taxon>Cannabaceae</taxon>
        <taxon>Cannabis</taxon>
    </lineage>
</organism>
<feature type="region of interest" description="Disordered" evidence="4">
    <location>
        <begin position="33"/>
        <end position="55"/>
    </location>
</feature>
<dbReference type="AlphaFoldDB" id="A0A803RAE6"/>
<dbReference type="EMBL" id="UZAU01000811">
    <property type="status" value="NOT_ANNOTATED_CDS"/>
    <property type="molecule type" value="Genomic_DNA"/>
</dbReference>
<feature type="region of interest" description="Disordered" evidence="4">
    <location>
        <begin position="77"/>
        <end position="96"/>
    </location>
</feature>
<accession>A0A803RAE6</accession>
<feature type="signal peptide" evidence="5">
    <location>
        <begin position="1"/>
        <end position="33"/>
    </location>
</feature>
<dbReference type="PANTHER" id="PTHR33599:SF20">
    <property type="entry name" value="PROTEIN IDA"/>
    <property type="match status" value="1"/>
</dbReference>
<proteinExistence type="predicted"/>
<evidence type="ECO:0000313" key="6">
    <source>
        <dbReference type="EnsemblPlants" id="cds.novel_model_7019_5bd9a17a"/>
    </source>
</evidence>
<dbReference type="InterPro" id="IPR039639">
    <property type="entry name" value="IDA-like"/>
</dbReference>